<evidence type="ECO:0000313" key="4">
    <source>
        <dbReference type="EMBL" id="ORZ39861.1"/>
    </source>
</evidence>
<reference evidence="4 5" key="1">
    <citation type="submission" date="2016-07" db="EMBL/GenBank/DDBJ databases">
        <title>Pervasive Adenine N6-methylation of Active Genes in Fungi.</title>
        <authorList>
            <consortium name="DOE Joint Genome Institute"/>
            <person name="Mondo S.J."/>
            <person name="Dannebaum R.O."/>
            <person name="Kuo R.C."/>
            <person name="Labutti K."/>
            <person name="Haridas S."/>
            <person name="Kuo A."/>
            <person name="Salamov A."/>
            <person name="Ahrendt S.R."/>
            <person name="Lipzen A."/>
            <person name="Sullivan W."/>
            <person name="Andreopoulos W.B."/>
            <person name="Clum A."/>
            <person name="Lindquist E."/>
            <person name="Daum C."/>
            <person name="Ramamoorthy G.K."/>
            <person name="Gryganskyi A."/>
            <person name="Culley D."/>
            <person name="Magnuson J.K."/>
            <person name="James T.Y."/>
            <person name="O'Malley M.A."/>
            <person name="Stajich J.E."/>
            <person name="Spatafora J.W."/>
            <person name="Visel A."/>
            <person name="Grigoriev I.V."/>
        </authorList>
    </citation>
    <scope>NUCLEOTIDE SEQUENCE [LARGE SCALE GENOMIC DNA]</scope>
    <source>
        <strain evidence="4 5">PL171</strain>
    </source>
</reference>
<name>A0A1Y2I1N1_9FUNG</name>
<feature type="signal peptide" evidence="2">
    <location>
        <begin position="1"/>
        <end position="50"/>
    </location>
</feature>
<dbReference type="InterPro" id="IPR000772">
    <property type="entry name" value="Ricin_B_lectin"/>
</dbReference>
<accession>A0A1Y2I1N1</accession>
<dbReference type="CDD" id="cd00161">
    <property type="entry name" value="beta-trefoil_Ricin-like"/>
    <property type="match status" value="1"/>
</dbReference>
<keyword evidence="5" id="KW-1185">Reference proteome</keyword>
<dbReference type="EMBL" id="MCFL01000004">
    <property type="protein sequence ID" value="ORZ39861.1"/>
    <property type="molecule type" value="Genomic_DNA"/>
</dbReference>
<dbReference type="Gene3D" id="2.80.10.50">
    <property type="match status" value="1"/>
</dbReference>
<feature type="chain" id="PRO_5012666249" description="Ricin B lectin domain-containing protein" evidence="2">
    <location>
        <begin position="51"/>
        <end position="290"/>
    </location>
</feature>
<evidence type="ECO:0000256" key="1">
    <source>
        <dbReference type="SAM" id="MobiDB-lite"/>
    </source>
</evidence>
<dbReference type="Pfam" id="PF00652">
    <property type="entry name" value="Ricin_B_lectin"/>
    <property type="match status" value="1"/>
</dbReference>
<gene>
    <name evidence="4" type="ORF">BCR44DRAFT_1216765</name>
</gene>
<evidence type="ECO:0000256" key="2">
    <source>
        <dbReference type="SAM" id="SignalP"/>
    </source>
</evidence>
<keyword evidence="2" id="KW-0732">Signal</keyword>
<dbReference type="SUPFAM" id="SSF50370">
    <property type="entry name" value="Ricin B-like lectins"/>
    <property type="match status" value="1"/>
</dbReference>
<dbReference type="Proteomes" id="UP000193411">
    <property type="component" value="Unassembled WGS sequence"/>
</dbReference>
<comment type="caution">
    <text evidence="4">The sequence shown here is derived from an EMBL/GenBank/DDBJ whole genome shotgun (WGS) entry which is preliminary data.</text>
</comment>
<dbReference type="AlphaFoldDB" id="A0A1Y2I1N1"/>
<proteinExistence type="predicted"/>
<organism evidence="4 5">
    <name type="scientific">Catenaria anguillulae PL171</name>
    <dbReference type="NCBI Taxonomy" id="765915"/>
    <lineage>
        <taxon>Eukaryota</taxon>
        <taxon>Fungi</taxon>
        <taxon>Fungi incertae sedis</taxon>
        <taxon>Blastocladiomycota</taxon>
        <taxon>Blastocladiomycetes</taxon>
        <taxon>Blastocladiales</taxon>
        <taxon>Catenariaceae</taxon>
        <taxon>Catenaria</taxon>
    </lineage>
</organism>
<protein>
    <recommendedName>
        <fullName evidence="3">Ricin B lectin domain-containing protein</fullName>
    </recommendedName>
</protein>
<feature type="domain" description="Ricin B lectin" evidence="3">
    <location>
        <begin position="125"/>
        <end position="278"/>
    </location>
</feature>
<evidence type="ECO:0000313" key="5">
    <source>
        <dbReference type="Proteomes" id="UP000193411"/>
    </source>
</evidence>
<dbReference type="PROSITE" id="PS50231">
    <property type="entry name" value="RICIN_B_LECTIN"/>
    <property type="match status" value="1"/>
</dbReference>
<dbReference type="OrthoDB" id="6770063at2759"/>
<dbReference type="InterPro" id="IPR035992">
    <property type="entry name" value="Ricin_B-like_lectins"/>
</dbReference>
<dbReference type="SMART" id="SM00458">
    <property type="entry name" value="RICIN"/>
    <property type="match status" value="1"/>
</dbReference>
<evidence type="ECO:0000259" key="3">
    <source>
        <dbReference type="SMART" id="SM00458"/>
    </source>
</evidence>
<sequence length="290" mass="32360">MIPVQWNHKDNRTRSFGPIASPDSLFTMRQHISLIALLVLAALLIAQAHAAPVSDDDNSALGTPNGTNATVNHNITGTRDRATAVVTAFQQPKSPLATVTPQSASAGRGTRERSDQMYPEYSYCFRPFHKNPDGWCNLCLDVEQSRQTHESAEAQIWRCNGNERAQMFKVRRSPASREHQQYWEITADNGRWCLDVPGGNAFEGQRVRWWTCNGSIAQAWDFFALDGPALYTWVTYWKPAVNNQLCLDALGGPGGRRFGQHVGLWSCNYGPAQNLKTFRGTALPAERRPS</sequence>
<feature type="compositionally biased region" description="Polar residues" evidence="1">
    <location>
        <begin position="60"/>
        <end position="73"/>
    </location>
</feature>
<feature type="region of interest" description="Disordered" evidence="1">
    <location>
        <begin position="54"/>
        <end position="73"/>
    </location>
</feature>